<evidence type="ECO:0000313" key="3">
    <source>
        <dbReference type="EMBL" id="CAE4604824.1"/>
    </source>
</evidence>
<dbReference type="SUPFAM" id="SSF47923">
    <property type="entry name" value="Ypt/Rab-GAP domain of gyp1p"/>
    <property type="match status" value="2"/>
</dbReference>
<dbReference type="Gene3D" id="1.10.8.270">
    <property type="entry name" value="putative rabgap domain of human tbc1 domain family member 14 like domains"/>
    <property type="match status" value="1"/>
</dbReference>
<evidence type="ECO:0000256" key="1">
    <source>
        <dbReference type="SAM" id="MobiDB-lite"/>
    </source>
</evidence>
<proteinExistence type="predicted"/>
<dbReference type="AlphaFoldDB" id="A0A7S4R954"/>
<reference evidence="3" key="1">
    <citation type="submission" date="2021-01" db="EMBL/GenBank/DDBJ databases">
        <authorList>
            <person name="Corre E."/>
            <person name="Pelletier E."/>
            <person name="Niang G."/>
            <person name="Scheremetjew M."/>
            <person name="Finn R."/>
            <person name="Kale V."/>
            <person name="Holt S."/>
            <person name="Cochrane G."/>
            <person name="Meng A."/>
            <person name="Brown T."/>
            <person name="Cohen L."/>
        </authorList>
    </citation>
    <scope>NUCLEOTIDE SEQUENCE</scope>
    <source>
        <strain evidence="3">GSO104</strain>
    </source>
</reference>
<dbReference type="PANTHER" id="PTHR22957">
    <property type="entry name" value="TBC1 DOMAIN FAMILY MEMBER GTPASE-ACTIVATING PROTEIN"/>
    <property type="match status" value="1"/>
</dbReference>
<name>A0A7S4R954_9STRA</name>
<feature type="compositionally biased region" description="Low complexity" evidence="1">
    <location>
        <begin position="284"/>
        <end position="298"/>
    </location>
</feature>
<feature type="region of interest" description="Disordered" evidence="1">
    <location>
        <begin position="284"/>
        <end position="309"/>
    </location>
</feature>
<dbReference type="EMBL" id="HBNS01017082">
    <property type="protein sequence ID" value="CAE4604824.1"/>
    <property type="molecule type" value="Transcribed_RNA"/>
</dbReference>
<dbReference type="PANTHER" id="PTHR22957:SF26">
    <property type="entry name" value="LD44506P"/>
    <property type="match status" value="1"/>
</dbReference>
<dbReference type="SMART" id="SM00164">
    <property type="entry name" value="TBC"/>
    <property type="match status" value="1"/>
</dbReference>
<feature type="domain" description="Rab-GAP TBC" evidence="2">
    <location>
        <begin position="1"/>
        <end position="270"/>
    </location>
</feature>
<dbReference type="Gene3D" id="1.10.472.80">
    <property type="entry name" value="Ypt/Rab-GAP domain of gyp1p, domain 3"/>
    <property type="match status" value="1"/>
</dbReference>
<protein>
    <recommendedName>
        <fullName evidence="2">Rab-GAP TBC domain-containing protein</fullName>
    </recommendedName>
</protein>
<sequence length="475" mass="54313">MGGVVVESNLPQILAKVTDEENDDTVSVTSSASSLFSTANPLFETNTPTPAMPIRLPFQRRMSNPFSWKFDDDSNIGHNSRGGVYRQIRLDVDRSAGRPLILSQHRIRIRLCRALFLWSVRHPACGYVQGMHDVFATLFIVFLSGYIGNTALLDEKCEAENQSSSSSSSLHLDDVPDQLLDAVEADAYWCLTNLMWSIQDHYTADQPGLQRMVFLLEDLVRRLDPPLAQHFKKERMEFLWFAFRWMNCLLARDLNWRCLTRMWDTCLSEDGGGRSSTVLDHNDVVSSSSSSHSVKSPSKNNAIPQQESVGSGGVGGVQVSLPSWDGFDYFHVYVCVALLHRFSERLQTMAFEDLFYFLQNLPTKNWEVQEMEQLLSQAYAWRTTFRGYEERIIFGRKDAPTVSNYDSNSDYIRSRSISFEKNRGVIQQTEGEGEEQHQSKQEGQEERLSYFLRNFHKMFSGEVNYSTDVDLCLDL</sequence>
<dbReference type="InterPro" id="IPR000195">
    <property type="entry name" value="Rab-GAP-TBC_dom"/>
</dbReference>
<dbReference type="GO" id="GO:0005096">
    <property type="term" value="F:GTPase activator activity"/>
    <property type="evidence" value="ECO:0007669"/>
    <property type="project" value="TreeGrafter"/>
</dbReference>
<evidence type="ECO:0000259" key="2">
    <source>
        <dbReference type="PROSITE" id="PS50086"/>
    </source>
</evidence>
<accession>A0A7S4R954</accession>
<organism evidence="3">
    <name type="scientific">Ditylum brightwellii</name>
    <dbReference type="NCBI Taxonomy" id="49249"/>
    <lineage>
        <taxon>Eukaryota</taxon>
        <taxon>Sar</taxon>
        <taxon>Stramenopiles</taxon>
        <taxon>Ochrophyta</taxon>
        <taxon>Bacillariophyta</taxon>
        <taxon>Mediophyceae</taxon>
        <taxon>Lithodesmiophycidae</taxon>
        <taxon>Lithodesmiales</taxon>
        <taxon>Lithodesmiaceae</taxon>
        <taxon>Ditylum</taxon>
    </lineage>
</organism>
<dbReference type="PROSITE" id="PS50086">
    <property type="entry name" value="TBC_RABGAP"/>
    <property type="match status" value="1"/>
</dbReference>
<gene>
    <name evidence="3" type="ORF">DBRI00130_LOCUS13654</name>
</gene>
<dbReference type="Pfam" id="PF00566">
    <property type="entry name" value="RabGAP-TBC"/>
    <property type="match status" value="1"/>
</dbReference>
<dbReference type="InterPro" id="IPR035969">
    <property type="entry name" value="Rab-GAP_TBC_sf"/>
</dbReference>